<accession>A0A517SWG7</accession>
<dbReference type="GO" id="GO:0003676">
    <property type="term" value="F:nucleic acid binding"/>
    <property type="evidence" value="ECO:0007669"/>
    <property type="project" value="InterPro"/>
</dbReference>
<dbReference type="SUPFAM" id="SSF53098">
    <property type="entry name" value="Ribonuclease H-like"/>
    <property type="match status" value="1"/>
</dbReference>
<dbReference type="EMBL" id="CP036272">
    <property type="protein sequence ID" value="QDT60476.1"/>
    <property type="molecule type" value="Genomic_DNA"/>
</dbReference>
<dbReference type="RefSeq" id="WP_145273227.1">
    <property type="nucleotide sequence ID" value="NZ_CP036272.1"/>
</dbReference>
<dbReference type="InterPro" id="IPR032874">
    <property type="entry name" value="DDE_dom"/>
</dbReference>
<evidence type="ECO:0000313" key="2">
    <source>
        <dbReference type="EMBL" id="QDT60476.1"/>
    </source>
</evidence>
<dbReference type="InterPro" id="IPR012337">
    <property type="entry name" value="RNaseH-like_sf"/>
</dbReference>
<gene>
    <name evidence="2" type="ORF">SV7mr_29990</name>
</gene>
<organism evidence="2 3">
    <name type="scientific">Stieleria bergensis</name>
    <dbReference type="NCBI Taxonomy" id="2528025"/>
    <lineage>
        <taxon>Bacteria</taxon>
        <taxon>Pseudomonadati</taxon>
        <taxon>Planctomycetota</taxon>
        <taxon>Planctomycetia</taxon>
        <taxon>Pirellulales</taxon>
        <taxon>Pirellulaceae</taxon>
        <taxon>Stieleria</taxon>
    </lineage>
</organism>
<feature type="domain" description="Integrase catalytic" evidence="1">
    <location>
        <begin position="219"/>
        <end position="390"/>
    </location>
</feature>
<dbReference type="InterPro" id="IPR001584">
    <property type="entry name" value="Integrase_cat-core"/>
</dbReference>
<reference evidence="2 3" key="1">
    <citation type="submission" date="2019-02" db="EMBL/GenBank/DDBJ databases">
        <title>Deep-cultivation of Planctomycetes and their phenomic and genomic characterization uncovers novel biology.</title>
        <authorList>
            <person name="Wiegand S."/>
            <person name="Jogler M."/>
            <person name="Boedeker C."/>
            <person name="Pinto D."/>
            <person name="Vollmers J."/>
            <person name="Rivas-Marin E."/>
            <person name="Kohn T."/>
            <person name="Peeters S.H."/>
            <person name="Heuer A."/>
            <person name="Rast P."/>
            <person name="Oberbeckmann S."/>
            <person name="Bunk B."/>
            <person name="Jeske O."/>
            <person name="Meyerdierks A."/>
            <person name="Storesund J.E."/>
            <person name="Kallscheuer N."/>
            <person name="Luecker S."/>
            <person name="Lage O.M."/>
            <person name="Pohl T."/>
            <person name="Merkel B.J."/>
            <person name="Hornburger P."/>
            <person name="Mueller R.-W."/>
            <person name="Bruemmer F."/>
            <person name="Labrenz M."/>
            <person name="Spormann A.M."/>
            <person name="Op den Camp H."/>
            <person name="Overmann J."/>
            <person name="Amann R."/>
            <person name="Jetten M.S.M."/>
            <person name="Mascher T."/>
            <person name="Medema M.H."/>
            <person name="Devos D.P."/>
            <person name="Kaster A.-K."/>
            <person name="Ovreas L."/>
            <person name="Rohde M."/>
            <person name="Galperin M.Y."/>
            <person name="Jogler C."/>
        </authorList>
    </citation>
    <scope>NUCLEOTIDE SEQUENCE [LARGE SCALE GENOMIC DNA]</scope>
    <source>
        <strain evidence="2 3">SV_7m_r</strain>
    </source>
</reference>
<proteinExistence type="predicted"/>
<dbReference type="GO" id="GO:0015074">
    <property type="term" value="P:DNA integration"/>
    <property type="evidence" value="ECO:0007669"/>
    <property type="project" value="InterPro"/>
</dbReference>
<dbReference type="OrthoDB" id="289367at2"/>
<dbReference type="Gene3D" id="3.30.420.10">
    <property type="entry name" value="Ribonuclease H-like superfamily/Ribonuclease H"/>
    <property type="match status" value="1"/>
</dbReference>
<dbReference type="InterPro" id="IPR036397">
    <property type="entry name" value="RNaseH_sf"/>
</dbReference>
<name>A0A517SWG7_9BACT</name>
<dbReference type="PROSITE" id="PS50994">
    <property type="entry name" value="INTEGRASE"/>
    <property type="match status" value="1"/>
</dbReference>
<dbReference type="Pfam" id="PF13610">
    <property type="entry name" value="DDE_Tnp_IS240"/>
    <property type="match status" value="1"/>
</dbReference>
<evidence type="ECO:0000313" key="3">
    <source>
        <dbReference type="Proteomes" id="UP000315003"/>
    </source>
</evidence>
<sequence length="428" mass="48909">MENKARTQKTYDHRLKELVRSTQDITCAVRYGVPRSTARGWLKTTANEVISIDVVQLDAIGLQKEVMRLRARLQKLNALLRVMIAVLKLSGYSLNHERVPVGKHKRQLLRAIDRSRPTLPLRSVLRVIRLSQSRYYAWTRKEQCELDDSPSCPQNMPHQLTPDEVATIEEFVTGDEYRHVPTGTLAILAQRLGKVFASASTWRRLVKVHKWRRTRQRVHPAKPKVGIRAMKSNEIWHIDTSVVRLLDGSKAYLHAVIDNYSRRILSWKVSPTFNPVATAAILLTASKGMADCKPMLLADGGVENFNGAVDELVETGILNRVLAQTEITFSNSMIESWWRVLKHQWLFLNTLDSVKTVETLMGFYVKEHNCRLPHAAFRGQTPDEMYFGKGGDIPETLEALRQKARKERIETNRKRTCRACERPVAIAS</sequence>
<dbReference type="AlphaFoldDB" id="A0A517SWG7"/>
<protein>
    <submittedName>
        <fullName evidence="2">Integrase core domain protein</fullName>
    </submittedName>
</protein>
<dbReference type="Proteomes" id="UP000315003">
    <property type="component" value="Chromosome"/>
</dbReference>
<keyword evidence="3" id="KW-1185">Reference proteome</keyword>
<evidence type="ECO:0000259" key="1">
    <source>
        <dbReference type="PROSITE" id="PS50994"/>
    </source>
</evidence>